<feature type="transmembrane region" description="Helical" evidence="2">
    <location>
        <begin position="411"/>
        <end position="432"/>
    </location>
</feature>
<name>A0A640KPT6_LEITA</name>
<sequence length="521" mass="56705">MALKPEYVKQVISWLLGMPPILFYAALAIVCGLNERWIACAFASASALALFVWFLLNCVTIISVVLLALSHANAVKRTMRDDRMQRGSDAVCDYLQGDRFITDVDWDPVDAQQSEDEGMLSSIHDSSKANVHTLGSSSCSSIIQEDSSRAPVNPLHTLRQSFPSVNVGPQAAAQPCGELVVTPRLEKAMLSPVQETGVLLPLSSLENLYTKDAASPIPACPPKKSSNMQSYPTEGINADRNLSGSAENEARARKDQVLSCASRLPDSVQTSTGARHRSAPPTAVPVRAASTSKPLRIALMMPILSVYMTIIITILTLTGSLMFEYDTHCLFLTSPVLGVPWLWANLMLIKKAFRNIPHIRSSVHFRVVSVLTHRFSMGTVYAASIGVFSAACTLETVYWKPYYLDDELTPRAIRVVSYFSPMLIMLSVGIFLNNFKAMLGATWEAHENEEMVAGRVSSTTNYHECSPGHSAIPALTPEAKPHGCSGRPSPSVGISSVSGGSSPRPAGTVWWQRRAHTCSPR</sequence>
<protein>
    <submittedName>
        <fullName evidence="3">Uncharacterized protein</fullName>
    </submittedName>
</protein>
<accession>A0A640KPT6</accession>
<feature type="transmembrane region" description="Helical" evidence="2">
    <location>
        <begin position="297"/>
        <end position="318"/>
    </location>
</feature>
<evidence type="ECO:0000313" key="3">
    <source>
        <dbReference type="EMBL" id="GET91760.1"/>
    </source>
</evidence>
<feature type="region of interest" description="Disordered" evidence="1">
    <location>
        <begin position="264"/>
        <end position="285"/>
    </location>
</feature>
<feature type="compositionally biased region" description="Low complexity" evidence="1">
    <location>
        <begin position="485"/>
        <end position="505"/>
    </location>
</feature>
<gene>
    <name evidence="3" type="ORF">LtaPh_1907900</name>
</gene>
<keyword evidence="2" id="KW-1133">Transmembrane helix</keyword>
<evidence type="ECO:0000313" key="4">
    <source>
        <dbReference type="Proteomes" id="UP000419144"/>
    </source>
</evidence>
<keyword evidence="2" id="KW-0812">Transmembrane</keyword>
<feature type="region of interest" description="Disordered" evidence="1">
    <location>
        <begin position="216"/>
        <end position="249"/>
    </location>
</feature>
<comment type="caution">
    <text evidence="3">The sequence shown here is derived from an EMBL/GenBank/DDBJ whole genome shotgun (WGS) entry which is preliminary data.</text>
</comment>
<dbReference type="EMBL" id="BLBS01000050">
    <property type="protein sequence ID" value="GET91760.1"/>
    <property type="molecule type" value="Genomic_DNA"/>
</dbReference>
<evidence type="ECO:0000256" key="1">
    <source>
        <dbReference type="SAM" id="MobiDB-lite"/>
    </source>
</evidence>
<feature type="transmembrane region" description="Helical" evidence="2">
    <location>
        <begin position="12"/>
        <end position="30"/>
    </location>
</feature>
<proteinExistence type="predicted"/>
<dbReference type="Proteomes" id="UP000419144">
    <property type="component" value="Unassembled WGS sequence"/>
</dbReference>
<dbReference type="OrthoDB" id="263665at2759"/>
<reference evidence="3" key="1">
    <citation type="submission" date="2019-11" db="EMBL/GenBank/DDBJ databases">
        <title>Leishmania tarentolae CDS.</title>
        <authorList>
            <person name="Goto Y."/>
            <person name="Yamagishi J."/>
        </authorList>
    </citation>
    <scope>NUCLEOTIDE SEQUENCE [LARGE SCALE GENOMIC DNA]</scope>
    <source>
        <strain evidence="3">Parrot Tar II</strain>
    </source>
</reference>
<feature type="region of interest" description="Disordered" evidence="1">
    <location>
        <begin position="478"/>
        <end position="507"/>
    </location>
</feature>
<evidence type="ECO:0000256" key="2">
    <source>
        <dbReference type="SAM" id="Phobius"/>
    </source>
</evidence>
<keyword evidence="4" id="KW-1185">Reference proteome</keyword>
<dbReference type="VEuPathDB" id="TriTrypDB:LtaPh_1907900"/>
<dbReference type="AlphaFoldDB" id="A0A640KPT6"/>
<organism evidence="3 4">
    <name type="scientific">Leishmania tarentolae</name>
    <name type="common">Sauroleishmania tarentolae</name>
    <dbReference type="NCBI Taxonomy" id="5689"/>
    <lineage>
        <taxon>Eukaryota</taxon>
        <taxon>Discoba</taxon>
        <taxon>Euglenozoa</taxon>
        <taxon>Kinetoplastea</taxon>
        <taxon>Metakinetoplastina</taxon>
        <taxon>Trypanosomatida</taxon>
        <taxon>Trypanosomatidae</taxon>
        <taxon>Leishmaniinae</taxon>
        <taxon>Leishmania</taxon>
        <taxon>lizard Leishmania</taxon>
    </lineage>
</organism>
<feature type="transmembrane region" description="Helical" evidence="2">
    <location>
        <begin position="36"/>
        <end position="69"/>
    </location>
</feature>
<feature type="transmembrane region" description="Helical" evidence="2">
    <location>
        <begin position="330"/>
        <end position="349"/>
    </location>
</feature>
<feature type="transmembrane region" description="Helical" evidence="2">
    <location>
        <begin position="370"/>
        <end position="391"/>
    </location>
</feature>
<keyword evidence="2" id="KW-0472">Membrane</keyword>